<dbReference type="InterPro" id="IPR049798">
    <property type="entry name" value="LWR_salt"/>
</dbReference>
<dbReference type="NCBIfam" id="NF033910">
    <property type="entry name" value="LWR_salt"/>
    <property type="match status" value="1"/>
</dbReference>
<name>A0A1G7MC32_9EURY</name>
<keyword evidence="2" id="KW-1185">Reference proteome</keyword>
<organism evidence="1 2">
    <name type="scientific">Halorientalis regularis</name>
    <dbReference type="NCBI Taxonomy" id="660518"/>
    <lineage>
        <taxon>Archaea</taxon>
        <taxon>Methanobacteriati</taxon>
        <taxon>Methanobacteriota</taxon>
        <taxon>Stenosarchaea group</taxon>
        <taxon>Halobacteria</taxon>
        <taxon>Halobacteriales</taxon>
        <taxon>Haloarculaceae</taxon>
        <taxon>Halorientalis</taxon>
    </lineage>
</organism>
<reference evidence="2" key="1">
    <citation type="submission" date="2016-10" db="EMBL/GenBank/DDBJ databases">
        <authorList>
            <person name="Varghese N."/>
            <person name="Submissions S."/>
        </authorList>
    </citation>
    <scope>NUCLEOTIDE SEQUENCE [LARGE SCALE GENOMIC DNA]</scope>
    <source>
        <strain evidence="2">IBRC-M 10760</strain>
    </source>
</reference>
<gene>
    <name evidence="1" type="ORF">SAMN05216218_107213</name>
</gene>
<dbReference type="OrthoDB" id="202660at2157"/>
<dbReference type="STRING" id="660518.SAMN05216218_107213"/>
<dbReference type="EMBL" id="FNBK01000007">
    <property type="protein sequence ID" value="SDF59332.1"/>
    <property type="molecule type" value="Genomic_DNA"/>
</dbReference>
<dbReference type="Proteomes" id="UP000199076">
    <property type="component" value="Unassembled WGS sequence"/>
</dbReference>
<evidence type="ECO:0008006" key="3">
    <source>
        <dbReference type="Google" id="ProtNLM"/>
    </source>
</evidence>
<protein>
    <recommendedName>
        <fullName evidence="3">LWR-salt protein</fullName>
    </recommendedName>
</protein>
<evidence type="ECO:0000313" key="1">
    <source>
        <dbReference type="EMBL" id="SDF59332.1"/>
    </source>
</evidence>
<proteinExistence type="predicted"/>
<dbReference type="RefSeq" id="WP_217630143.1">
    <property type="nucleotide sequence ID" value="NZ_FNBK01000007.1"/>
</dbReference>
<accession>A0A1G7MC32</accession>
<dbReference type="AlphaFoldDB" id="A0A1G7MC32"/>
<sequence>MTPDGGKEGDPTGRAEYVLGCRFRLDPTPAELRAEPAEFETKLYPEADPPGEDGWLFFRDNCWRGALNDPDYLREQTEDALGVTVLSVDFRELRTDETYLDALRAEIAADLDPFNADSTSGVLSKYLGSSIRVVDGDG</sequence>
<evidence type="ECO:0000313" key="2">
    <source>
        <dbReference type="Proteomes" id="UP000199076"/>
    </source>
</evidence>
<dbReference type="Pfam" id="PF26423">
    <property type="entry name" value="LWR_salt"/>
    <property type="match status" value="1"/>
</dbReference>